<evidence type="ECO:0000256" key="1">
    <source>
        <dbReference type="SAM" id="MobiDB-lite"/>
    </source>
</evidence>
<feature type="region of interest" description="Disordered" evidence="1">
    <location>
        <begin position="43"/>
        <end position="67"/>
    </location>
</feature>
<sequence length="147" mass="16026">MSWTPEKIELLTSLWNQGWTTARIGEELGVGKNAVVGKAHRLGLPKRPSPIQRRTEDGESTKKAPAAKVQSKGISIYDLGAGMCRWPFGDPGDDDFHFCGKKNVPTKPYCDEHCAAAYLNGKSPREDGPRNGPRGPGGQRAPMPSKR</sequence>
<organism evidence="2 3">
    <name type="scientific">Thalassospira alkalitolerans</name>
    <dbReference type="NCBI Taxonomy" id="1293890"/>
    <lineage>
        <taxon>Bacteria</taxon>
        <taxon>Pseudomonadati</taxon>
        <taxon>Pseudomonadota</taxon>
        <taxon>Alphaproteobacteria</taxon>
        <taxon>Rhodospirillales</taxon>
        <taxon>Thalassospiraceae</taxon>
        <taxon>Thalassospira</taxon>
    </lineage>
</organism>
<dbReference type="EMBL" id="JFKB01000011">
    <property type="protein sequence ID" value="OSQ46717.1"/>
    <property type="molecule type" value="Genomic_DNA"/>
</dbReference>
<evidence type="ECO:0000313" key="3">
    <source>
        <dbReference type="Proteomes" id="UP000193396"/>
    </source>
</evidence>
<dbReference type="RefSeq" id="WP_085620167.1">
    <property type="nucleotide sequence ID" value="NZ_CAXBPE010000006.1"/>
</dbReference>
<dbReference type="InterPro" id="IPR011681">
    <property type="entry name" value="GcrA"/>
</dbReference>
<name>A0A1Y2L9F3_9PROT</name>
<feature type="region of interest" description="Disordered" evidence="1">
    <location>
        <begin position="120"/>
        <end position="147"/>
    </location>
</feature>
<dbReference type="Gene3D" id="1.10.10.60">
    <property type="entry name" value="Homeodomain-like"/>
    <property type="match status" value="1"/>
</dbReference>
<feature type="compositionally biased region" description="Basic and acidic residues" evidence="1">
    <location>
        <begin position="53"/>
        <end position="62"/>
    </location>
</feature>
<gene>
    <name evidence="2" type="ORF">TALK_16105</name>
</gene>
<dbReference type="AlphaFoldDB" id="A0A1Y2L9F3"/>
<accession>A0A1Y2L9F3</accession>
<keyword evidence="3" id="KW-1185">Reference proteome</keyword>
<proteinExistence type="predicted"/>
<reference evidence="2 3" key="1">
    <citation type="submission" date="2014-03" db="EMBL/GenBank/DDBJ databases">
        <title>The draft genome sequence of Thalassospira alkalitolerans JCM 18968.</title>
        <authorList>
            <person name="Lai Q."/>
            <person name="Shao Z."/>
        </authorList>
    </citation>
    <scope>NUCLEOTIDE SEQUENCE [LARGE SCALE GENOMIC DNA]</scope>
    <source>
        <strain evidence="2 3">JCM 18968</strain>
    </source>
</reference>
<comment type="caution">
    <text evidence="2">The sequence shown here is derived from an EMBL/GenBank/DDBJ whole genome shotgun (WGS) entry which is preliminary data.</text>
</comment>
<evidence type="ECO:0000313" key="2">
    <source>
        <dbReference type="EMBL" id="OSQ46717.1"/>
    </source>
</evidence>
<dbReference type="OrthoDB" id="9798071at2"/>
<dbReference type="Proteomes" id="UP000193396">
    <property type="component" value="Unassembled WGS sequence"/>
</dbReference>
<dbReference type="STRING" id="1293890.TALK_16105"/>
<dbReference type="Pfam" id="PF07750">
    <property type="entry name" value="GcrA"/>
    <property type="match status" value="2"/>
</dbReference>
<protein>
    <submittedName>
        <fullName evidence="2">Global cell cycle regulator GcrA-like protein</fullName>
    </submittedName>
</protein>